<accession>X0TTB9</accession>
<keyword evidence="1" id="KW-0472">Membrane</keyword>
<feature type="non-terminal residue" evidence="3">
    <location>
        <position position="168"/>
    </location>
</feature>
<evidence type="ECO:0000259" key="2">
    <source>
        <dbReference type="Pfam" id="PF17152"/>
    </source>
</evidence>
<evidence type="ECO:0000313" key="3">
    <source>
        <dbReference type="EMBL" id="GAF90431.1"/>
    </source>
</evidence>
<gene>
    <name evidence="3" type="ORF">S01H1_18911</name>
</gene>
<keyword evidence="1" id="KW-1133">Transmembrane helix</keyword>
<feature type="domain" description="Periplasmic sensor" evidence="2">
    <location>
        <begin position="41"/>
        <end position="144"/>
    </location>
</feature>
<comment type="caution">
    <text evidence="3">The sequence shown here is derived from an EMBL/GenBank/DDBJ whole genome shotgun (WGS) entry which is preliminary data.</text>
</comment>
<organism evidence="3">
    <name type="scientific">marine sediment metagenome</name>
    <dbReference type="NCBI Taxonomy" id="412755"/>
    <lineage>
        <taxon>unclassified sequences</taxon>
        <taxon>metagenomes</taxon>
        <taxon>ecological metagenomes</taxon>
    </lineage>
</organism>
<name>X0TTB9_9ZZZZ</name>
<dbReference type="Pfam" id="PF17152">
    <property type="entry name" value="CHASE8"/>
    <property type="match status" value="1"/>
</dbReference>
<evidence type="ECO:0000256" key="1">
    <source>
        <dbReference type="SAM" id="Phobius"/>
    </source>
</evidence>
<sequence>MRIFRNLSIKNKLIGIILIVSMLAIVTGFTVIIFKDIKTFKTNMVHNTTVNARLIGEYCVTPLAFQDNAGAEEILGKLGAIPSIMNGFVYDDKGDLFAVFNRYEEMNVPPLPTEEETSSVFEGKYLHLFQPIIYQNQKYGTIYLRASTDLLIDKIKRYLLTMVLLTMG</sequence>
<feature type="transmembrane region" description="Helical" evidence="1">
    <location>
        <begin position="12"/>
        <end position="34"/>
    </location>
</feature>
<proteinExistence type="predicted"/>
<dbReference type="InterPro" id="IPR033417">
    <property type="entry name" value="CHASE8"/>
</dbReference>
<keyword evidence="1" id="KW-0812">Transmembrane</keyword>
<protein>
    <recommendedName>
        <fullName evidence="2">Periplasmic sensor domain-containing protein</fullName>
    </recommendedName>
</protein>
<dbReference type="EMBL" id="BARS01010162">
    <property type="protein sequence ID" value="GAF90431.1"/>
    <property type="molecule type" value="Genomic_DNA"/>
</dbReference>
<reference evidence="3" key="1">
    <citation type="journal article" date="2014" name="Front. Microbiol.">
        <title>High frequency of phylogenetically diverse reductive dehalogenase-homologous genes in deep subseafloor sedimentary metagenomes.</title>
        <authorList>
            <person name="Kawai M."/>
            <person name="Futagami T."/>
            <person name="Toyoda A."/>
            <person name="Takaki Y."/>
            <person name="Nishi S."/>
            <person name="Hori S."/>
            <person name="Arai W."/>
            <person name="Tsubouchi T."/>
            <person name="Morono Y."/>
            <person name="Uchiyama I."/>
            <person name="Ito T."/>
            <person name="Fujiyama A."/>
            <person name="Inagaki F."/>
            <person name="Takami H."/>
        </authorList>
    </citation>
    <scope>NUCLEOTIDE SEQUENCE</scope>
    <source>
        <strain evidence="3">Expedition CK06-06</strain>
    </source>
</reference>
<dbReference type="AlphaFoldDB" id="X0TTB9"/>